<evidence type="ECO:0000259" key="6">
    <source>
        <dbReference type="Pfam" id="PF07980"/>
    </source>
</evidence>
<dbReference type="Pfam" id="PF07980">
    <property type="entry name" value="SusD_RagB"/>
    <property type="match status" value="1"/>
</dbReference>
<comment type="similarity">
    <text evidence="2">Belongs to the SusD family.</text>
</comment>
<dbReference type="STRING" id="935223.SAMN04488131_10145"/>
<evidence type="ECO:0000256" key="2">
    <source>
        <dbReference type="ARBA" id="ARBA00006275"/>
    </source>
</evidence>
<dbReference type="Gene3D" id="1.25.40.390">
    <property type="match status" value="1"/>
</dbReference>
<protein>
    <submittedName>
        <fullName evidence="8">Starch-binding associating with outer membrane</fullName>
    </submittedName>
</protein>
<accession>A0A1I1YMX8</accession>
<feature type="domain" description="RagB/SusD" evidence="6">
    <location>
        <begin position="349"/>
        <end position="516"/>
    </location>
</feature>
<organism evidence="8 9">
    <name type="scientific">Flavobacterium xueshanense</name>
    <dbReference type="NCBI Taxonomy" id="935223"/>
    <lineage>
        <taxon>Bacteria</taxon>
        <taxon>Pseudomonadati</taxon>
        <taxon>Bacteroidota</taxon>
        <taxon>Flavobacteriia</taxon>
        <taxon>Flavobacteriales</taxon>
        <taxon>Flavobacteriaceae</taxon>
        <taxon>Flavobacterium</taxon>
    </lineage>
</organism>
<comment type="subcellular location">
    <subcellularLocation>
        <location evidence="1">Cell outer membrane</location>
    </subcellularLocation>
</comment>
<dbReference type="Pfam" id="PF14322">
    <property type="entry name" value="SusD-like_3"/>
    <property type="match status" value="1"/>
</dbReference>
<dbReference type="GO" id="GO:0009279">
    <property type="term" value="C:cell outer membrane"/>
    <property type="evidence" value="ECO:0007669"/>
    <property type="project" value="UniProtKB-SubCell"/>
</dbReference>
<dbReference type="CDD" id="cd08977">
    <property type="entry name" value="SusD"/>
    <property type="match status" value="1"/>
</dbReference>
<keyword evidence="4" id="KW-0472">Membrane</keyword>
<gene>
    <name evidence="8" type="ORF">SAMN04488131_10145</name>
</gene>
<sequence>MKTYLKIVTSLMVVMGLFSCSDEKILELTPINAVSADVAFTTPTLITASMNGMYNAASVGIFNNTANNPNSGRGYIWGAAFVQQGDNRGEDVINLAGFYQLTYTGTYDAGTANNTYYFVDGYRLINRCNLIIEGVTDAVSKNVITTQLGNSYIAEARFLRAITHFEMLNYFARPYNFTVGASHPGLPYREVGVDTDAEVDSEKAQGRNTVAECYTKVLADLNFAESNLIGTNKFRATKEAAIAFKTRVYLQKRDWDNVIVEGSKLSAFSLAPTPAAAFTLGTNVETIFSIQHGATAGQNPGVNGALASMYKNRALICISPIIWRDPIWLNDDKRRENGVMTTINAGNVLTNKYTDITNSTDPAPVIRFAEVLLNMAEANARKISPDLTSALAQLNRVRNRSLAVPASQAYTAANFLTATNLVGAILKERRIEFICEGRRWSDIHRLQGDNLFPIDGIPAKLANGNPPAGSFTLGTAYTGPRTNVAIPGSDFRFLWPIPLLVTTTNPILAAQQNPGW</sequence>
<dbReference type="InterPro" id="IPR011990">
    <property type="entry name" value="TPR-like_helical_dom_sf"/>
</dbReference>
<dbReference type="OrthoDB" id="9792139at2"/>
<evidence type="ECO:0000259" key="7">
    <source>
        <dbReference type="Pfam" id="PF14322"/>
    </source>
</evidence>
<evidence type="ECO:0000256" key="1">
    <source>
        <dbReference type="ARBA" id="ARBA00004442"/>
    </source>
</evidence>
<dbReference type="EMBL" id="FONQ01000001">
    <property type="protein sequence ID" value="SFE20388.1"/>
    <property type="molecule type" value="Genomic_DNA"/>
</dbReference>
<evidence type="ECO:0000313" key="8">
    <source>
        <dbReference type="EMBL" id="SFE20388.1"/>
    </source>
</evidence>
<evidence type="ECO:0000256" key="4">
    <source>
        <dbReference type="ARBA" id="ARBA00023136"/>
    </source>
</evidence>
<keyword evidence="3" id="KW-0732">Signal</keyword>
<name>A0A1I1YMX8_9FLAO</name>
<proteinExistence type="inferred from homology"/>
<evidence type="ECO:0000313" key="9">
    <source>
        <dbReference type="Proteomes" id="UP000198596"/>
    </source>
</evidence>
<keyword evidence="9" id="KW-1185">Reference proteome</keyword>
<dbReference type="InterPro" id="IPR033985">
    <property type="entry name" value="SusD-like_N"/>
</dbReference>
<keyword evidence="5" id="KW-0998">Cell outer membrane</keyword>
<evidence type="ECO:0000256" key="3">
    <source>
        <dbReference type="ARBA" id="ARBA00022729"/>
    </source>
</evidence>
<dbReference type="PROSITE" id="PS51257">
    <property type="entry name" value="PROKAR_LIPOPROTEIN"/>
    <property type="match status" value="1"/>
</dbReference>
<dbReference type="InterPro" id="IPR012944">
    <property type="entry name" value="SusD_RagB_dom"/>
</dbReference>
<feature type="domain" description="SusD-like N-terminal" evidence="7">
    <location>
        <begin position="104"/>
        <end position="250"/>
    </location>
</feature>
<dbReference type="AlphaFoldDB" id="A0A1I1YMX8"/>
<dbReference type="RefSeq" id="WP_091202346.1">
    <property type="nucleotide sequence ID" value="NZ_FONQ01000001.1"/>
</dbReference>
<dbReference type="SUPFAM" id="SSF48452">
    <property type="entry name" value="TPR-like"/>
    <property type="match status" value="1"/>
</dbReference>
<reference evidence="9" key="1">
    <citation type="submission" date="2016-10" db="EMBL/GenBank/DDBJ databases">
        <authorList>
            <person name="Varghese N."/>
            <person name="Submissions S."/>
        </authorList>
    </citation>
    <scope>NUCLEOTIDE SEQUENCE [LARGE SCALE GENOMIC DNA]</scope>
    <source>
        <strain evidence="9">CGMCC 1.9227</strain>
    </source>
</reference>
<evidence type="ECO:0000256" key="5">
    <source>
        <dbReference type="ARBA" id="ARBA00023237"/>
    </source>
</evidence>
<dbReference type="Proteomes" id="UP000198596">
    <property type="component" value="Unassembled WGS sequence"/>
</dbReference>